<dbReference type="Gene3D" id="3.40.50.720">
    <property type="entry name" value="NAD(P)-binding Rossmann-like Domain"/>
    <property type="match status" value="1"/>
</dbReference>
<evidence type="ECO:0000259" key="3">
    <source>
        <dbReference type="Pfam" id="PF05368"/>
    </source>
</evidence>
<keyword evidence="5" id="KW-1185">Reference proteome</keyword>
<comment type="caution">
    <text evidence="4">The sequence shown here is derived from an EMBL/GenBank/DDBJ whole genome shotgun (WGS) entry which is preliminary data.</text>
</comment>
<dbReference type="PANTHER" id="PTHR42748">
    <property type="entry name" value="NITROGEN METABOLITE REPRESSION PROTEIN NMRA FAMILY MEMBER"/>
    <property type="match status" value="1"/>
</dbReference>
<dbReference type="Proteomes" id="UP001295794">
    <property type="component" value="Unassembled WGS sequence"/>
</dbReference>
<dbReference type="InterPro" id="IPR008030">
    <property type="entry name" value="NmrA-like"/>
</dbReference>
<dbReference type="InterPro" id="IPR051164">
    <property type="entry name" value="NmrA-like_oxidored"/>
</dbReference>
<evidence type="ECO:0000313" key="4">
    <source>
        <dbReference type="EMBL" id="CAK5277123.1"/>
    </source>
</evidence>
<dbReference type="AlphaFoldDB" id="A0AAD2HJH3"/>
<keyword evidence="2" id="KW-0521">NADP</keyword>
<name>A0AAD2HJH3_9AGAR</name>
<proteinExistence type="inferred from homology"/>
<evidence type="ECO:0000313" key="5">
    <source>
        <dbReference type="Proteomes" id="UP001295794"/>
    </source>
</evidence>
<dbReference type="Gene3D" id="3.90.25.10">
    <property type="entry name" value="UDP-galactose 4-epimerase, domain 1"/>
    <property type="match status" value="1"/>
</dbReference>
<gene>
    <name evidence="4" type="ORF">MYCIT1_LOCUS25926</name>
</gene>
<evidence type="ECO:0000256" key="1">
    <source>
        <dbReference type="ARBA" id="ARBA00006328"/>
    </source>
</evidence>
<feature type="domain" description="NmrA-like" evidence="3">
    <location>
        <begin position="8"/>
        <end position="257"/>
    </location>
</feature>
<dbReference type="InterPro" id="IPR036291">
    <property type="entry name" value="NAD(P)-bd_dom_sf"/>
</dbReference>
<evidence type="ECO:0000256" key="2">
    <source>
        <dbReference type="ARBA" id="ARBA00022857"/>
    </source>
</evidence>
<comment type="similarity">
    <text evidence="1">Belongs to the NmrA-type oxidoreductase family.</text>
</comment>
<protein>
    <recommendedName>
        <fullName evidence="3">NmrA-like domain-containing protein</fullName>
    </recommendedName>
</protein>
<dbReference type="EMBL" id="CAVNYO010000419">
    <property type="protein sequence ID" value="CAK5277123.1"/>
    <property type="molecule type" value="Genomic_DNA"/>
</dbReference>
<accession>A0AAD2HJH3</accession>
<dbReference type="Pfam" id="PF05368">
    <property type="entry name" value="NmrA"/>
    <property type="match status" value="1"/>
</dbReference>
<reference evidence="4" key="1">
    <citation type="submission" date="2023-11" db="EMBL/GenBank/DDBJ databases">
        <authorList>
            <person name="De Vega J J."/>
            <person name="De Vega J J."/>
        </authorList>
    </citation>
    <scope>NUCLEOTIDE SEQUENCE</scope>
</reference>
<sequence>MSRPVFSVFGATGTQGSSVINAILADGSFQARAITRNPASSATQALVKRGVEVVQGDTCADVHTLTQALRGSKAVFLVTVLVAFGASLDEKTQGINVIEAAKKAGVEFLVFSSLPSVIEASKGKYTGVVHHDHKAEVENYLKTAGLAHASILTSTFLEDLWMYGWLKKTELGYVLSAFYPPAAKEAFTWACRDVGVVSLALAKAFASGNTSIVGKSYPIVNAWTTLPHFGELIGKKLGASVRFIQAPPTGVESIDEMYVAHAEYEGLLGGTPIPNPDLVELGVQLGTFEEFLEEEVKTRFAA</sequence>
<dbReference type="PANTHER" id="PTHR42748:SF7">
    <property type="entry name" value="NMRA LIKE REDOX SENSOR 1-RELATED"/>
    <property type="match status" value="1"/>
</dbReference>
<dbReference type="SUPFAM" id="SSF51735">
    <property type="entry name" value="NAD(P)-binding Rossmann-fold domains"/>
    <property type="match status" value="1"/>
</dbReference>
<organism evidence="4 5">
    <name type="scientific">Mycena citricolor</name>
    <dbReference type="NCBI Taxonomy" id="2018698"/>
    <lineage>
        <taxon>Eukaryota</taxon>
        <taxon>Fungi</taxon>
        <taxon>Dikarya</taxon>
        <taxon>Basidiomycota</taxon>
        <taxon>Agaricomycotina</taxon>
        <taxon>Agaricomycetes</taxon>
        <taxon>Agaricomycetidae</taxon>
        <taxon>Agaricales</taxon>
        <taxon>Marasmiineae</taxon>
        <taxon>Mycenaceae</taxon>
        <taxon>Mycena</taxon>
    </lineage>
</organism>